<sequence>MARAGAGGGTPSKAEIAYADATAAGVFRRRKAERARTFLPTGTVDGYGLCLRSPSRKHAGYDYVLILQSSRDAGGPISQVDDDTLVMRRPADTAPCATARLDWVNAG</sequence>
<dbReference type="EMBL" id="JAGJCF010000003">
    <property type="protein sequence ID" value="MBP0615302.1"/>
    <property type="molecule type" value="Genomic_DNA"/>
</dbReference>
<evidence type="ECO:0000313" key="2">
    <source>
        <dbReference type="Proteomes" id="UP000678276"/>
    </source>
</evidence>
<proteinExistence type="predicted"/>
<reference evidence="1 2" key="1">
    <citation type="submission" date="2021-04" db="EMBL/GenBank/DDBJ databases">
        <title>Whole genome sequence of Jiella sp. KSK16Y-1.</title>
        <authorList>
            <person name="Tuo L."/>
        </authorList>
    </citation>
    <scope>NUCLEOTIDE SEQUENCE [LARGE SCALE GENOMIC DNA]</scope>
    <source>
        <strain evidence="1 2">KSK16Y-1</strain>
    </source>
</reference>
<organism evidence="1 2">
    <name type="scientific">Jiella mangrovi</name>
    <dbReference type="NCBI Taxonomy" id="2821407"/>
    <lineage>
        <taxon>Bacteria</taxon>
        <taxon>Pseudomonadati</taxon>
        <taxon>Pseudomonadota</taxon>
        <taxon>Alphaproteobacteria</taxon>
        <taxon>Hyphomicrobiales</taxon>
        <taxon>Aurantimonadaceae</taxon>
        <taxon>Jiella</taxon>
    </lineage>
</organism>
<evidence type="ECO:0000313" key="1">
    <source>
        <dbReference type="EMBL" id="MBP0615302.1"/>
    </source>
</evidence>
<dbReference type="RefSeq" id="WP_209593710.1">
    <property type="nucleotide sequence ID" value="NZ_JAGJCF010000003.1"/>
</dbReference>
<keyword evidence="2" id="KW-1185">Reference proteome</keyword>
<dbReference type="Proteomes" id="UP000678276">
    <property type="component" value="Unassembled WGS sequence"/>
</dbReference>
<gene>
    <name evidence="1" type="ORF">J6595_06895</name>
</gene>
<comment type="caution">
    <text evidence="1">The sequence shown here is derived from an EMBL/GenBank/DDBJ whole genome shotgun (WGS) entry which is preliminary data.</text>
</comment>
<name>A0ABS4BEW8_9HYPH</name>
<accession>A0ABS4BEW8</accession>
<protein>
    <submittedName>
        <fullName evidence="1">Uncharacterized protein</fullName>
    </submittedName>
</protein>